<dbReference type="Pfam" id="PF12705">
    <property type="entry name" value="PDDEXK_1"/>
    <property type="match status" value="1"/>
</dbReference>
<organism evidence="2 3">
    <name type="scientific">Xylanibacter brevis</name>
    <dbReference type="NCBI Taxonomy" id="83231"/>
    <lineage>
        <taxon>Bacteria</taxon>
        <taxon>Pseudomonadati</taxon>
        <taxon>Bacteroidota</taxon>
        <taxon>Bacteroidia</taxon>
        <taxon>Bacteroidales</taxon>
        <taxon>Prevotellaceae</taxon>
        <taxon>Xylanibacter</taxon>
    </lineage>
</organism>
<dbReference type="InterPro" id="IPR027417">
    <property type="entry name" value="P-loop_NTPase"/>
</dbReference>
<reference evidence="2 3" key="1">
    <citation type="submission" date="2020-12" db="EMBL/GenBank/DDBJ databases">
        <title>Whole genome sequences of gut porcine anaerobes.</title>
        <authorList>
            <person name="Kubasova T."/>
            <person name="Jahodarova E."/>
            <person name="Rychlik I."/>
        </authorList>
    </citation>
    <scope>NUCLEOTIDE SEQUENCE [LARGE SCALE GENOMIC DNA]</scope>
    <source>
        <strain evidence="2 3">An925</strain>
    </source>
</reference>
<proteinExistence type="predicted"/>
<name>A0ABS9CF01_9BACT</name>
<evidence type="ECO:0000313" key="3">
    <source>
        <dbReference type="Proteomes" id="UP001200470"/>
    </source>
</evidence>
<sequence length="924" mass="106428">MKTFLEFVAEDIISKQGTDLSRTAIVFPNKRASLFINEHLARLADRPIWSPAYLTISELFRSQSEWSVADPIKLVSDIHKTFVEVTGIDETLDHFYGWGQLLLADFDDIDKNRADADHVFANIRDLHELDDISYLTDEQRAVIKRFFSNFNDEDHSELKQRFLKLWQHFADIYHRFRQRLADQQLAYEGMLYRDVVENRSITLNYDTYIFVGFNLLNKVEQALFRHLQQQGKAKFYWDFDDYYMKGHEAGFFISQYLSSFPNELDHSREEIYRQFANDKQIRFVAAPTENIQAHYIADWLADEQRKNGGKRTAILLCNENLLPMVIHSIPDNIGKVNITTGYPLAQTPIASLLTLLVAWQTSNKPKFYYKTIRQHPYNKWITDELLDSCQQQSDSRIHAILDWLCTIIRTIATDMSQTTDADPNAMALRSESIFRAYTLVNRMKGLAADGDLNIDSVTLQRLLRQLIQSTSIPFHGEPAEGIQVMGILESRNLDFDHIILLSCNEGNMPKGVNDSSFIPHSLRKVYGLTTVEHKTAIYAYYFHRLLQRATDITLVYNNGTDDGNAHEMSRFMLQLMVEAPQTIQHHYLKAQQEPTIMQPQAISKTPEIMQILYRRFVKRPNTNRPLLTPKAINSYRSCPLQFFYQYVSNLYELDDDELQIDDRLFGIIFHDAAQHLYEQMTQHGCRIEKAQIGQLLKSKTAVAQAVDTAFRKQLPAGAALNGLQLINREVIIHYLRQLLKLDYRQAPFEVYKLEGQVMCDWQVKMGDRQFTTTIGGTIDRLDAVDCDTAKERIRVVDYKTGGSQMKMAKDVDDIFADNDSHRGYYLQTLLYGNIVATDSSVNPHQLPVSPALLFIQHAASDDYDPTLCFGKEPISDILPYLEDFNSHLKTVIDEIFNPEVDFTPSPDGKSCSNCPYTKLCGKIS</sequence>
<dbReference type="EMBL" id="JADYTN010000010">
    <property type="protein sequence ID" value="MCF2563670.1"/>
    <property type="molecule type" value="Genomic_DNA"/>
</dbReference>
<dbReference type="Proteomes" id="UP001200470">
    <property type="component" value="Unassembled WGS sequence"/>
</dbReference>
<dbReference type="RefSeq" id="WP_301637986.1">
    <property type="nucleotide sequence ID" value="NZ_JADYTN010000010.1"/>
</dbReference>
<gene>
    <name evidence="2" type="ORF">I6E12_06045</name>
</gene>
<evidence type="ECO:0000313" key="2">
    <source>
        <dbReference type="EMBL" id="MCF2563670.1"/>
    </source>
</evidence>
<dbReference type="SUPFAM" id="SSF52540">
    <property type="entry name" value="P-loop containing nucleoside triphosphate hydrolases"/>
    <property type="match status" value="1"/>
</dbReference>
<comment type="caution">
    <text evidence="2">The sequence shown here is derived from an EMBL/GenBank/DDBJ whole genome shotgun (WGS) entry which is preliminary data.</text>
</comment>
<evidence type="ECO:0000259" key="1">
    <source>
        <dbReference type="Pfam" id="PF12705"/>
    </source>
</evidence>
<keyword evidence="3" id="KW-1185">Reference proteome</keyword>
<dbReference type="Gene3D" id="3.40.50.300">
    <property type="entry name" value="P-loop containing nucleotide triphosphate hydrolases"/>
    <property type="match status" value="1"/>
</dbReference>
<feature type="domain" description="PD-(D/E)XK endonuclease-like" evidence="1">
    <location>
        <begin position="627"/>
        <end position="920"/>
    </location>
</feature>
<dbReference type="InterPro" id="IPR011604">
    <property type="entry name" value="PDDEXK-like_dom_sf"/>
</dbReference>
<dbReference type="InterPro" id="IPR038726">
    <property type="entry name" value="PDDEXK_AddAB-type"/>
</dbReference>
<protein>
    <submittedName>
        <fullName evidence="2">PD-(D/E)XK nuclease family protein</fullName>
    </submittedName>
</protein>
<dbReference type="Gene3D" id="3.90.320.10">
    <property type="match status" value="1"/>
</dbReference>
<accession>A0ABS9CF01</accession>